<evidence type="ECO:0000313" key="1">
    <source>
        <dbReference type="EMBL" id="PYE11981.1"/>
    </source>
</evidence>
<reference evidence="1 2" key="1">
    <citation type="submission" date="2018-06" db="EMBL/GenBank/DDBJ databases">
        <title>Genomic Encyclopedia of Type Strains, Phase IV (KMG-IV): sequencing the most valuable type-strain genomes for metagenomic binning, comparative biology and taxonomic classification.</title>
        <authorList>
            <person name="Goeker M."/>
        </authorList>
    </citation>
    <scope>NUCLEOTIDE SEQUENCE [LARGE SCALE GENOMIC DNA]</scope>
    <source>
        <strain evidence="1 2">DSM 45521</strain>
    </source>
</reference>
<comment type="caution">
    <text evidence="1">The sequence shown here is derived from an EMBL/GenBank/DDBJ whole genome shotgun (WGS) entry which is preliminary data.</text>
</comment>
<organism evidence="1 2">
    <name type="scientific">Williamsia limnetica</name>
    <dbReference type="NCBI Taxonomy" id="882452"/>
    <lineage>
        <taxon>Bacteria</taxon>
        <taxon>Bacillati</taxon>
        <taxon>Actinomycetota</taxon>
        <taxon>Actinomycetes</taxon>
        <taxon>Mycobacteriales</taxon>
        <taxon>Nocardiaceae</taxon>
        <taxon>Williamsia</taxon>
    </lineage>
</organism>
<dbReference type="InterPro" id="IPR021831">
    <property type="entry name" value="ParD-like"/>
</dbReference>
<evidence type="ECO:0000313" key="2">
    <source>
        <dbReference type="Proteomes" id="UP000247591"/>
    </source>
</evidence>
<dbReference type="RefSeq" id="WP_110472838.1">
    <property type="nucleotide sequence ID" value="NZ_QJSP01000027.1"/>
</dbReference>
<keyword evidence="2" id="KW-1185">Reference proteome</keyword>
<name>A0A318RBM4_WILLI</name>
<dbReference type="Pfam" id="PF11903">
    <property type="entry name" value="ParD_like"/>
    <property type="match status" value="1"/>
</dbReference>
<dbReference type="OrthoDB" id="5422561at2"/>
<proteinExistence type="predicted"/>
<accession>A0A318RBM4</accession>
<dbReference type="EMBL" id="QJSP01000027">
    <property type="protein sequence ID" value="PYE11981.1"/>
    <property type="molecule type" value="Genomic_DNA"/>
</dbReference>
<sequence length="128" mass="14147">MTQTADKVTRFDSTLVDSAIAEGRRQNRTGRQQLEYWARIGQAMTAYETSALSRVQQALSGTLPTSDLTDEEGRLFHAEVDVKIADSLSHTDYQATLAARGITTVVLDEQGRLTERSPDGTTRLLDTE</sequence>
<gene>
    <name evidence="1" type="ORF">DFR67_12755</name>
</gene>
<dbReference type="AlphaFoldDB" id="A0A318RBM4"/>
<dbReference type="Proteomes" id="UP000247591">
    <property type="component" value="Unassembled WGS sequence"/>
</dbReference>
<protein>
    <submittedName>
        <fullName evidence="1">ParD-like antitoxin of type II ParDE toxin-antitoxin system</fullName>
    </submittedName>
</protein>